<accession>A0A927R9L8</accession>
<dbReference type="EMBL" id="JADBEB010000001">
    <property type="protein sequence ID" value="MBE1491564.1"/>
    <property type="molecule type" value="Genomic_DNA"/>
</dbReference>
<dbReference type="Proteomes" id="UP000649753">
    <property type="component" value="Unassembled WGS sequence"/>
</dbReference>
<feature type="region of interest" description="Disordered" evidence="1">
    <location>
        <begin position="1"/>
        <end position="26"/>
    </location>
</feature>
<evidence type="ECO:0000313" key="3">
    <source>
        <dbReference type="Proteomes" id="UP000649753"/>
    </source>
</evidence>
<dbReference type="AlphaFoldDB" id="A0A927R9L8"/>
<dbReference type="RefSeq" id="WP_192770613.1">
    <property type="nucleotide sequence ID" value="NZ_JADBEB010000001.1"/>
</dbReference>
<gene>
    <name evidence="2" type="ORF">H4W31_007202</name>
</gene>
<keyword evidence="3" id="KW-1185">Reference proteome</keyword>
<organism evidence="2 3">
    <name type="scientific">Plantactinospora soyae</name>
    <dbReference type="NCBI Taxonomy" id="1544732"/>
    <lineage>
        <taxon>Bacteria</taxon>
        <taxon>Bacillati</taxon>
        <taxon>Actinomycetota</taxon>
        <taxon>Actinomycetes</taxon>
        <taxon>Micromonosporales</taxon>
        <taxon>Micromonosporaceae</taxon>
        <taxon>Plantactinospora</taxon>
    </lineage>
</organism>
<protein>
    <submittedName>
        <fullName evidence="2">Uncharacterized protein</fullName>
    </submittedName>
</protein>
<evidence type="ECO:0000256" key="1">
    <source>
        <dbReference type="SAM" id="MobiDB-lite"/>
    </source>
</evidence>
<reference evidence="2" key="1">
    <citation type="submission" date="2020-10" db="EMBL/GenBank/DDBJ databases">
        <title>Sequencing the genomes of 1000 actinobacteria strains.</title>
        <authorList>
            <person name="Klenk H.-P."/>
        </authorList>
    </citation>
    <scope>NUCLEOTIDE SEQUENCE</scope>
    <source>
        <strain evidence="2">DSM 46832</strain>
    </source>
</reference>
<name>A0A927R9L8_9ACTN</name>
<feature type="compositionally biased region" description="Basic and acidic residues" evidence="1">
    <location>
        <begin position="15"/>
        <end position="26"/>
    </location>
</feature>
<sequence>MRGARDDDNSTNLDDVERRLRDIRDNPEKSPTLRALAQYQLERIAAIRAMACGASADGTPAVSVRRLGPFTFSAIPDTSIVAVEVDRRGAAPLVAVVSAEEIRILTPMFEHVRDRAARGQPAGIDVRAAFLDLLGHDPFEDR</sequence>
<comment type="caution">
    <text evidence="2">The sequence shown here is derived from an EMBL/GenBank/DDBJ whole genome shotgun (WGS) entry which is preliminary data.</text>
</comment>
<proteinExistence type="predicted"/>
<evidence type="ECO:0000313" key="2">
    <source>
        <dbReference type="EMBL" id="MBE1491564.1"/>
    </source>
</evidence>